<dbReference type="AlphaFoldDB" id="A0A3A8QA03"/>
<dbReference type="SUPFAM" id="SSF49452">
    <property type="entry name" value="Starch-binding domain-like"/>
    <property type="match status" value="3"/>
</dbReference>
<dbReference type="Pfam" id="PF13620">
    <property type="entry name" value="CarboxypepD_reg"/>
    <property type="match status" value="3"/>
</dbReference>
<reference evidence="3" key="1">
    <citation type="submission" date="2018-09" db="EMBL/GenBank/DDBJ databases">
        <authorList>
            <person name="Livingstone P.G."/>
            <person name="Whitworth D.E."/>
        </authorList>
    </citation>
    <scope>NUCLEOTIDE SEQUENCE [LARGE SCALE GENOMIC DNA]</scope>
    <source>
        <strain evidence="3">CA051B</strain>
    </source>
</reference>
<evidence type="ECO:0000256" key="1">
    <source>
        <dbReference type="SAM" id="MobiDB-lite"/>
    </source>
</evidence>
<dbReference type="SUPFAM" id="SSF49464">
    <property type="entry name" value="Carboxypeptidase regulatory domain-like"/>
    <property type="match status" value="3"/>
</dbReference>
<dbReference type="InterPro" id="IPR013784">
    <property type="entry name" value="Carb-bd-like_fold"/>
</dbReference>
<dbReference type="InterPro" id="IPR008969">
    <property type="entry name" value="CarboxyPept-like_regulatory"/>
</dbReference>
<dbReference type="Gene3D" id="2.60.40.1120">
    <property type="entry name" value="Carboxypeptidase-like, regulatory domain"/>
    <property type="match status" value="3"/>
</dbReference>
<dbReference type="RefSeq" id="WP_158623710.1">
    <property type="nucleotide sequence ID" value="NZ_RAWB01000093.1"/>
</dbReference>
<dbReference type="GO" id="GO:0030246">
    <property type="term" value="F:carbohydrate binding"/>
    <property type="evidence" value="ECO:0007669"/>
    <property type="project" value="InterPro"/>
</dbReference>
<evidence type="ECO:0008006" key="4">
    <source>
        <dbReference type="Google" id="ProtNLM"/>
    </source>
</evidence>
<sequence length="878" mass="91050">MRRRLIGVLAVLVGCGLALFWALRSGGPDTSEGGAGGTTVAREVPAGPLMPQRADGAEAGSTPPLARAPSESEGVLDVEVLAGERPSPGAQVRLYWHGEPGETAWRLAGSGVTDAKGHVRLASGPGSYLVAVRAPGQAPLLRDVVRPYGELRTSLRVSLEPGHPLTGRTVVHGTNEPLPLVELVLTAHARGLEHWQRAEAPDEERVYATSDARGNFRVEGLAPGAYLLEARALGHARAVESRLRIPREGPLTVALRVAGVIEGFVVDAQGRPAADAEVQVGGSPAQVVTTGAGGGFSVEVEPGAHTVSARRGDESGALDKPILSTAGSTVRDVRIQLGPGAVLEGRVVEQSSGGPVVGARVDVSLSEGNGNPGFALSDAEGHFVVRGLAPGSYDAKVSAPGYSPTLRHGLTVAQGERFPVDLVLSRTGAVEGQVRDSAGAPVVQARVSSVERWNDGMESAPVEARTDATGHYRLEGLSTGRVPLTARREDSTVGVRQLVDVGANGTARADFTLEGTGTVEGVVRAARGSLPEGPLEVTALAQGTTAFGTPDVGRVGVGAEGGFRMVLPPGGYVLLLTARHRVASGDHRQVRVEEGRTAHVELTWEDKQDANEYRGTVLEPDGAPSPGAVITLTAAEGRGIPLMMDAADDEGRFAVPLARTGGAATRRVLLTARNGGRSSDALPVTADQEVVVKLRPAASLRGRVVRDGEPVRGFTLALQLQKGFLSQGQGPWEFAGERFELKDVPAEPVRLVARTPDGLSGEVLASPGMGGALEVDIPLKASATVRGRVVDATTKAPVLDAFIFIEGEPTAAPGDGVDAEGRFSISDVRVGERVLIVMGSPSQGRVRRPLKVKEGEVIDLGDLTLGAVPPPPPGQAPP</sequence>
<evidence type="ECO:0000313" key="2">
    <source>
        <dbReference type="EMBL" id="RKH61562.1"/>
    </source>
</evidence>
<organism evidence="2 3">
    <name type="scientific">Corallococcus llansteffanensis</name>
    <dbReference type="NCBI Taxonomy" id="2316731"/>
    <lineage>
        <taxon>Bacteria</taxon>
        <taxon>Pseudomonadati</taxon>
        <taxon>Myxococcota</taxon>
        <taxon>Myxococcia</taxon>
        <taxon>Myxococcales</taxon>
        <taxon>Cystobacterineae</taxon>
        <taxon>Myxococcaceae</taxon>
        <taxon>Corallococcus</taxon>
    </lineage>
</organism>
<feature type="region of interest" description="Disordered" evidence="1">
    <location>
        <begin position="48"/>
        <end position="73"/>
    </location>
</feature>
<gene>
    <name evidence="2" type="ORF">D7V93_11585</name>
</gene>
<accession>A0A3A8QA03</accession>
<proteinExistence type="predicted"/>
<keyword evidence="3" id="KW-1185">Reference proteome</keyword>
<evidence type="ECO:0000313" key="3">
    <source>
        <dbReference type="Proteomes" id="UP000272888"/>
    </source>
</evidence>
<dbReference type="EMBL" id="RAWB01000093">
    <property type="protein sequence ID" value="RKH61562.1"/>
    <property type="molecule type" value="Genomic_DNA"/>
</dbReference>
<dbReference type="PROSITE" id="PS51257">
    <property type="entry name" value="PROKAR_LIPOPROTEIN"/>
    <property type="match status" value="1"/>
</dbReference>
<name>A0A3A8QA03_9BACT</name>
<dbReference type="Proteomes" id="UP000272888">
    <property type="component" value="Unassembled WGS sequence"/>
</dbReference>
<protein>
    <recommendedName>
        <fullName evidence="4">Carboxypeptidase regulatory-like domain-containing protein</fullName>
    </recommendedName>
</protein>
<comment type="caution">
    <text evidence="2">The sequence shown here is derived from an EMBL/GenBank/DDBJ whole genome shotgun (WGS) entry which is preliminary data.</text>
</comment>